<evidence type="ECO:0000313" key="1">
    <source>
        <dbReference type="EMBL" id="EJW69820.1"/>
    </source>
</evidence>
<protein>
    <submittedName>
        <fullName evidence="1">Uncharacterized protein</fullName>
    </submittedName>
</protein>
<dbReference type="AlphaFoldDB" id="J9A7C9"/>
<comment type="caution">
    <text evidence="1">The sequence shown here is derived from an EMBL/GenBank/DDBJ whole genome shotgun (WGS) entry which is preliminary data.</text>
</comment>
<accession>J9A7C9</accession>
<dbReference type="Proteomes" id="UP000004810">
    <property type="component" value="Unassembled WGS sequence"/>
</dbReference>
<sequence length="60" mass="6564">FEDAVDVCAKDGGEKVIGIDGKVYPGEQMIELLSEAGFRKDMREAVSQTIDKIGQYLTAK</sequence>
<organism evidence="1 2">
    <name type="scientific">Wuchereria bancrofti</name>
    <dbReference type="NCBI Taxonomy" id="6293"/>
    <lineage>
        <taxon>Eukaryota</taxon>
        <taxon>Metazoa</taxon>
        <taxon>Ecdysozoa</taxon>
        <taxon>Nematoda</taxon>
        <taxon>Chromadorea</taxon>
        <taxon>Rhabditida</taxon>
        <taxon>Spirurina</taxon>
        <taxon>Spiruromorpha</taxon>
        <taxon>Filarioidea</taxon>
        <taxon>Onchocercidae</taxon>
        <taxon>Wuchereria</taxon>
    </lineage>
</organism>
<feature type="non-terminal residue" evidence="1">
    <location>
        <position position="1"/>
    </location>
</feature>
<proteinExistence type="predicted"/>
<reference evidence="2" key="1">
    <citation type="submission" date="2012-08" db="EMBL/GenBank/DDBJ databases">
        <title>The Genome Sequence of Wuchereria bancrofti.</title>
        <authorList>
            <person name="Nutman T.B."/>
            <person name="Fink D.L."/>
            <person name="Russ C."/>
            <person name="Young S."/>
            <person name="Zeng Q."/>
            <person name="Koehrsen M."/>
            <person name="Alvarado L."/>
            <person name="Berlin A."/>
            <person name="Chapman S.B."/>
            <person name="Chen Z."/>
            <person name="Freedman E."/>
            <person name="Gellesch M."/>
            <person name="Goldberg J."/>
            <person name="Griggs A."/>
            <person name="Gujja S."/>
            <person name="Heilman E.R."/>
            <person name="Heiman D."/>
            <person name="Hepburn T."/>
            <person name="Howarth C."/>
            <person name="Jen D."/>
            <person name="Larson L."/>
            <person name="Lewis B."/>
            <person name="Mehta T."/>
            <person name="Park D."/>
            <person name="Pearson M."/>
            <person name="Roberts A."/>
            <person name="Saif S."/>
            <person name="Shea T."/>
            <person name="Shenoy N."/>
            <person name="Sisk P."/>
            <person name="Stolte C."/>
            <person name="Sykes S."/>
            <person name="Walk T."/>
            <person name="White J."/>
            <person name="Yandava C."/>
            <person name="Haas B."/>
            <person name="Henn M.R."/>
            <person name="Nusbaum C."/>
            <person name="Birren B."/>
        </authorList>
    </citation>
    <scope>NUCLEOTIDE SEQUENCE [LARGE SCALE GENOMIC DNA]</scope>
    <source>
        <strain evidence="2">NA</strain>
    </source>
</reference>
<gene>
    <name evidence="1" type="ORF">WUBG_19273</name>
</gene>
<name>J9A7C9_WUCBA</name>
<dbReference type="EMBL" id="ADBV01025474">
    <property type="protein sequence ID" value="EJW69820.1"/>
    <property type="molecule type" value="Genomic_DNA"/>
</dbReference>
<feature type="non-terminal residue" evidence="1">
    <location>
        <position position="60"/>
    </location>
</feature>
<evidence type="ECO:0000313" key="2">
    <source>
        <dbReference type="Proteomes" id="UP000004810"/>
    </source>
</evidence>